<evidence type="ECO:0000313" key="2">
    <source>
        <dbReference type="Proteomes" id="UP000018680"/>
    </source>
</evidence>
<organism evidence="1 2">
    <name type="scientific">Salinispira pacifica</name>
    <dbReference type="NCBI Taxonomy" id="1307761"/>
    <lineage>
        <taxon>Bacteria</taxon>
        <taxon>Pseudomonadati</taxon>
        <taxon>Spirochaetota</taxon>
        <taxon>Spirochaetia</taxon>
        <taxon>Spirochaetales</taxon>
        <taxon>Spirochaetaceae</taxon>
        <taxon>Salinispira</taxon>
    </lineage>
</organism>
<reference evidence="1 2" key="1">
    <citation type="journal article" date="2015" name="Stand. Genomic Sci.">
        <title>Complete genome sequence and description of Salinispira pacifica gen. nov., sp. nov., a novel spirochaete isolated form a hypersaline microbial mat.</title>
        <authorList>
            <person name="Ben Hania W."/>
            <person name="Joseph M."/>
            <person name="Schumann P."/>
            <person name="Bunk B."/>
            <person name="Fiebig A."/>
            <person name="Sproer C."/>
            <person name="Klenk H.P."/>
            <person name="Fardeau M.L."/>
            <person name="Spring S."/>
        </authorList>
    </citation>
    <scope>NUCLEOTIDE SEQUENCE [LARGE SCALE GENOMIC DNA]</scope>
    <source>
        <strain evidence="1 2">L21-RPul-D2</strain>
    </source>
</reference>
<dbReference type="HOGENOM" id="CLU_1377292_0_0_12"/>
<dbReference type="KEGG" id="slr:L21SP2_3254"/>
<dbReference type="Proteomes" id="UP000018680">
    <property type="component" value="Chromosome"/>
</dbReference>
<name>V5WN39_9SPIO</name>
<protein>
    <submittedName>
        <fullName evidence="1">Uncharacterized protein</fullName>
    </submittedName>
</protein>
<dbReference type="STRING" id="1307761.L21SP2_3254"/>
<keyword evidence="2" id="KW-1185">Reference proteome</keyword>
<dbReference type="AlphaFoldDB" id="V5WN39"/>
<dbReference type="EMBL" id="CP006939">
    <property type="protein sequence ID" value="AHC16594.1"/>
    <property type="molecule type" value="Genomic_DNA"/>
</dbReference>
<gene>
    <name evidence="1" type="ORF">L21SP2_3254</name>
</gene>
<accession>V5WN39</accession>
<sequence>MNSCSLSRPTAFPSPEEILPEHLSGLENVEIRLLRAEGGMRLYALEWLGEALRPAAWTSWSGFSASGESAPGVELVFSRFDPLPADLNYRLICETTASCAHPWALDLRWLEDGLVTGELMQPDEYLGPVRRVHCDFGDALWYSWYTADTGCYSGPEILEMVSGHPRRFIAPSRRLMKTVVVCEDGRFVELDTILPRRE</sequence>
<proteinExistence type="predicted"/>
<evidence type="ECO:0000313" key="1">
    <source>
        <dbReference type="EMBL" id="AHC16594.1"/>
    </source>
</evidence>